<keyword evidence="3" id="KW-1185">Reference proteome</keyword>
<reference evidence="2 3" key="1">
    <citation type="submission" date="2019-02" db="EMBL/GenBank/DDBJ databases">
        <title>Draft Genome Sequence of the Prevotella sp. BCRC 81118, Isolated from Human Feces.</title>
        <authorList>
            <person name="Huang C.-H."/>
        </authorList>
    </citation>
    <scope>NUCLEOTIDE SEQUENCE [LARGE SCALE GENOMIC DNA]</scope>
    <source>
        <strain evidence="2 3">BCRC 81118</strain>
    </source>
</reference>
<feature type="region of interest" description="Disordered" evidence="1">
    <location>
        <begin position="706"/>
        <end position="727"/>
    </location>
</feature>
<dbReference type="SUPFAM" id="SSF48452">
    <property type="entry name" value="TPR-like"/>
    <property type="match status" value="1"/>
</dbReference>
<gene>
    <name evidence="2" type="ORF">EXN75_03785</name>
</gene>
<name>A0A4Y8VT47_9BACT</name>
<accession>A0A4Y8VT47</accession>
<evidence type="ECO:0000313" key="2">
    <source>
        <dbReference type="EMBL" id="TFH83421.1"/>
    </source>
</evidence>
<dbReference type="Proteomes" id="UP000297872">
    <property type="component" value="Unassembled WGS sequence"/>
</dbReference>
<proteinExistence type="predicted"/>
<dbReference type="InterPro" id="IPR011990">
    <property type="entry name" value="TPR-like_helical_dom_sf"/>
</dbReference>
<evidence type="ECO:0000313" key="3">
    <source>
        <dbReference type="Proteomes" id="UP000297872"/>
    </source>
</evidence>
<dbReference type="RefSeq" id="WP_134842828.1">
    <property type="nucleotide sequence ID" value="NZ_SGVY01000006.1"/>
</dbReference>
<dbReference type="OrthoDB" id="1108959at2"/>
<dbReference type="AlphaFoldDB" id="A0A4Y8VT47"/>
<sequence>MSNFDLDSAISVIVDVCRESNYRDCLLRSIEFFDENPIIPDLKDEVQKVMDNYEKMLECYASDVKDPKLPEVYAGIKSFCHNLVHHLLMYQVIRNDSFFRSASDSSKNLDLMQIGERIEKGDIDEDFLNLAFSYILTVRQWNGKKLSYFADIVCNPATDYRAAALMISAAMLSSIKVFDYNMMTTLFDIWKKSKDVKISERALVGWSVIMMSVDSEQYPYIKEFIDKIKEDEKTVAHLFAVQKQILFCMDAADDAQQFSNDVMSAFPDDKWLKPLADDEKPSVDDILAPDMKEKMMASIDKKINKMVNMLKQGADVYFDGFSKMKTFDFFTVASNWFLPYYSSHSSLAPLLEVLDGDDTFARSMEKSFSFSDGDKYSFCFVMASSLSGILSALKPVVKEGFSPLLDNPIVDNPDEIAFLQRRICLQDLYRFLTLSPFKNSFPDLFSIEEGSYAYFLANPLFKEDKCFDDARILVSNFLFSREHFEQLDYFLLDHPYRKDEKLMKGFCSMSHSDYVGAIELLSPFQNDKDSARLVKRSLMDCYIGLNNFDKALELCEELEREKATKSLFVKKAYCLFQTHRIDDAMALLYEADYKNPNDLDILRPLAWGHILRREFDKALALYNQIVELAPSENSEDAYNIGVCFWLKGSFYSSMPFFYRYMEKTEDDVDELIKKIHVDLNMLKETGLQEFELVLLRDIITRWSPDVMNDSDEKDDPDGMDAMDDMDD</sequence>
<dbReference type="GeneID" id="302994418"/>
<evidence type="ECO:0000256" key="1">
    <source>
        <dbReference type="SAM" id="MobiDB-lite"/>
    </source>
</evidence>
<feature type="compositionally biased region" description="Acidic residues" evidence="1">
    <location>
        <begin position="708"/>
        <end position="727"/>
    </location>
</feature>
<dbReference type="EMBL" id="SGVY01000006">
    <property type="protein sequence ID" value="TFH83421.1"/>
    <property type="molecule type" value="Genomic_DNA"/>
</dbReference>
<dbReference type="Gene3D" id="1.25.40.10">
    <property type="entry name" value="Tetratricopeptide repeat domain"/>
    <property type="match status" value="1"/>
</dbReference>
<organism evidence="2 3">
    <name type="scientific">Segatella hominis</name>
    <dbReference type="NCBI Taxonomy" id="2518605"/>
    <lineage>
        <taxon>Bacteria</taxon>
        <taxon>Pseudomonadati</taxon>
        <taxon>Bacteroidota</taxon>
        <taxon>Bacteroidia</taxon>
        <taxon>Bacteroidales</taxon>
        <taxon>Prevotellaceae</taxon>
        <taxon>Segatella</taxon>
    </lineage>
</organism>
<protein>
    <submittedName>
        <fullName evidence="2">Uncharacterized protein</fullName>
    </submittedName>
</protein>
<comment type="caution">
    <text evidence="2">The sequence shown here is derived from an EMBL/GenBank/DDBJ whole genome shotgun (WGS) entry which is preliminary data.</text>
</comment>